<dbReference type="GO" id="GO:0005576">
    <property type="term" value="C:extracellular region"/>
    <property type="evidence" value="ECO:0007669"/>
    <property type="project" value="UniProtKB-SubCell"/>
</dbReference>
<comment type="caution">
    <text evidence="5">The sequence shown here is derived from an EMBL/GenBank/DDBJ whole genome shotgun (WGS) entry which is preliminary data.</text>
</comment>
<keyword evidence="4" id="KW-1015">Disulfide bond</keyword>
<dbReference type="AlphaFoldDB" id="A0A6S7HJ70"/>
<keyword evidence="6" id="KW-1185">Reference proteome</keyword>
<gene>
    <name evidence="5" type="ORF">PACLA_8A081504</name>
</gene>
<keyword evidence="2" id="KW-0964">Secreted</keyword>
<evidence type="ECO:0000313" key="5">
    <source>
        <dbReference type="EMBL" id="CAB4004696.1"/>
    </source>
</evidence>
<dbReference type="EMBL" id="CACRXK020004976">
    <property type="protein sequence ID" value="CAB4004696.1"/>
    <property type="molecule type" value="Genomic_DNA"/>
</dbReference>
<proteinExistence type="predicted"/>
<evidence type="ECO:0000256" key="4">
    <source>
        <dbReference type="ARBA" id="ARBA00023157"/>
    </source>
</evidence>
<dbReference type="InterPro" id="IPR020864">
    <property type="entry name" value="MACPF"/>
</dbReference>
<sequence>MHGRILERSKKLTNQSSVVAVYEPIFCRMNCIGYLLLILQAFAIAELVSSEGDFHPILGKSIYIPEEDLLGSIPNGISFFKDVEDRCQRKLNIATTVKDQTSYKNTAEFYKSVSTETNLKAGYEGAFSLGLTLDITTKSISGNKREVSGTSLNLATKSFVQQFLPNCMYETSLHSRVVADFAELPTVIKNPWHKSSWREYHHFLESHGSHVITAVTFGSSIDQYAFAETKSSYTSWQFTVKACASLGAGLGPGKLSLSACSGVSKEEINKLSKAKMSTSITVRGGSIDLRNRLVYERSSDLIIKFLSEGNTHPTPISYTLTPIWEILRRHSGVISENKNARVQALNLEYYFDGYLNFGCPYQPSVRPGTPPLQKFDYASHSTSTNPVFQCTLAPQGCHHNDDCRYQIGVKCQCKGSSCIRYGQVKLPNGKSRATAAPHYAKKWSWMGCDWRLWGSKCDCRHPNPTRRIIF</sequence>
<evidence type="ECO:0000256" key="2">
    <source>
        <dbReference type="ARBA" id="ARBA00022525"/>
    </source>
</evidence>
<comment type="subcellular location">
    <subcellularLocation>
        <location evidence="1">Secreted</location>
    </subcellularLocation>
</comment>
<dbReference type="Proteomes" id="UP001152795">
    <property type="component" value="Unassembled WGS sequence"/>
</dbReference>
<dbReference type="PROSITE" id="PS51412">
    <property type="entry name" value="MACPF_2"/>
    <property type="match status" value="1"/>
</dbReference>
<evidence type="ECO:0000256" key="3">
    <source>
        <dbReference type="ARBA" id="ARBA00022852"/>
    </source>
</evidence>
<name>A0A6S7HJ70_PARCT</name>
<dbReference type="GO" id="GO:0031640">
    <property type="term" value="P:killing of cells of another organism"/>
    <property type="evidence" value="ECO:0007669"/>
    <property type="project" value="UniProtKB-KW"/>
</dbReference>
<evidence type="ECO:0000256" key="1">
    <source>
        <dbReference type="ARBA" id="ARBA00004613"/>
    </source>
</evidence>
<dbReference type="OrthoDB" id="5948204at2759"/>
<reference evidence="5" key="1">
    <citation type="submission" date="2020-04" db="EMBL/GenBank/DDBJ databases">
        <authorList>
            <person name="Alioto T."/>
            <person name="Alioto T."/>
            <person name="Gomez Garrido J."/>
        </authorList>
    </citation>
    <scope>NUCLEOTIDE SEQUENCE</scope>
    <source>
        <strain evidence="5">A484AB</strain>
    </source>
</reference>
<accession>A0A6S7HJ70</accession>
<dbReference type="Pfam" id="PF01823">
    <property type="entry name" value="MACPF"/>
    <property type="match status" value="1"/>
</dbReference>
<protein>
    <submittedName>
        <fullName evidence="5">Uncharacterized protein</fullName>
    </submittedName>
</protein>
<evidence type="ECO:0000313" key="6">
    <source>
        <dbReference type="Proteomes" id="UP001152795"/>
    </source>
</evidence>
<keyword evidence="3" id="KW-0204">Cytolysis</keyword>
<organism evidence="5 6">
    <name type="scientific">Paramuricea clavata</name>
    <name type="common">Red gorgonian</name>
    <name type="synonym">Violescent sea-whip</name>
    <dbReference type="NCBI Taxonomy" id="317549"/>
    <lineage>
        <taxon>Eukaryota</taxon>
        <taxon>Metazoa</taxon>
        <taxon>Cnidaria</taxon>
        <taxon>Anthozoa</taxon>
        <taxon>Octocorallia</taxon>
        <taxon>Malacalcyonacea</taxon>
        <taxon>Plexauridae</taxon>
        <taxon>Paramuricea</taxon>
    </lineage>
</organism>
<dbReference type="PANTHER" id="PTHR45742">
    <property type="entry name" value="COMPLEMENT COMPONENT C6"/>
    <property type="match status" value="1"/>
</dbReference>
<dbReference type="PANTHER" id="PTHR45742:SF8">
    <property type="entry name" value="FLOCCULATION PROTEIN FLO11"/>
    <property type="match status" value="1"/>
</dbReference>